<evidence type="ECO:0000313" key="2">
    <source>
        <dbReference type="EMBL" id="CAA0812691.1"/>
    </source>
</evidence>
<dbReference type="AlphaFoldDB" id="A0A9N7MRU9"/>
<reference evidence="2" key="1">
    <citation type="submission" date="2019-12" db="EMBL/GenBank/DDBJ databases">
        <authorList>
            <person name="Scholes J."/>
        </authorList>
    </citation>
    <scope>NUCLEOTIDE SEQUENCE</scope>
</reference>
<name>A0A9N7MRU9_STRHE</name>
<dbReference type="Gene3D" id="2.60.120.10">
    <property type="entry name" value="Jelly Rolls"/>
    <property type="match status" value="1"/>
</dbReference>
<comment type="caution">
    <text evidence="2">The sequence shown here is derived from an EMBL/GenBank/DDBJ whole genome shotgun (WGS) entry which is preliminary data.</text>
</comment>
<sequence>MGRGGEQRGRWHVWELVRQVLGGPCDRLPAGRQVEDEDSVEWLLSFLESEKGGTKIILKILYWIRDFDLEIGFVTSAPTQVHNSKILKKGDMFVVPVGLLRYFRNGPEFKYGLVGRGQQSKCRYNNLHNGISGAKPRVNAEYLARAYQLDEHTIQRLQLGAI</sequence>
<accession>A0A9N7MRU9</accession>
<keyword evidence="3" id="KW-1185">Reference proteome</keyword>
<evidence type="ECO:0000313" key="3">
    <source>
        <dbReference type="Proteomes" id="UP001153555"/>
    </source>
</evidence>
<organism evidence="2 3">
    <name type="scientific">Striga hermonthica</name>
    <name type="common">Purple witchweed</name>
    <name type="synonym">Buchnera hermonthica</name>
    <dbReference type="NCBI Taxonomy" id="68872"/>
    <lineage>
        <taxon>Eukaryota</taxon>
        <taxon>Viridiplantae</taxon>
        <taxon>Streptophyta</taxon>
        <taxon>Embryophyta</taxon>
        <taxon>Tracheophyta</taxon>
        <taxon>Spermatophyta</taxon>
        <taxon>Magnoliopsida</taxon>
        <taxon>eudicotyledons</taxon>
        <taxon>Gunneridae</taxon>
        <taxon>Pentapetalae</taxon>
        <taxon>asterids</taxon>
        <taxon>lamiids</taxon>
        <taxon>Lamiales</taxon>
        <taxon>Orobanchaceae</taxon>
        <taxon>Buchnereae</taxon>
        <taxon>Striga</taxon>
    </lineage>
</organism>
<dbReference type="Proteomes" id="UP001153555">
    <property type="component" value="Unassembled WGS sequence"/>
</dbReference>
<dbReference type="EMBL" id="CACSLK010011299">
    <property type="protein sequence ID" value="CAA0812691.1"/>
    <property type="molecule type" value="Genomic_DNA"/>
</dbReference>
<dbReference type="Pfam" id="PF00190">
    <property type="entry name" value="Cupin_1"/>
    <property type="match status" value="1"/>
</dbReference>
<dbReference type="InterPro" id="IPR014710">
    <property type="entry name" value="RmlC-like_jellyroll"/>
</dbReference>
<feature type="domain" description="Cupin type-1" evidence="1">
    <location>
        <begin position="69"/>
        <end position="154"/>
    </location>
</feature>
<dbReference type="SUPFAM" id="SSF51182">
    <property type="entry name" value="RmlC-like cupins"/>
    <property type="match status" value="1"/>
</dbReference>
<dbReference type="InterPro" id="IPR006045">
    <property type="entry name" value="Cupin_1"/>
</dbReference>
<gene>
    <name evidence="2" type="ORF">SHERM_13250</name>
</gene>
<dbReference type="OrthoDB" id="1921208at2759"/>
<protein>
    <submittedName>
        <fullName evidence="2">Germin-like protein subfamily 1 member 11</fullName>
    </submittedName>
</protein>
<proteinExistence type="predicted"/>
<dbReference type="InterPro" id="IPR011051">
    <property type="entry name" value="RmlC_Cupin_sf"/>
</dbReference>
<evidence type="ECO:0000259" key="1">
    <source>
        <dbReference type="Pfam" id="PF00190"/>
    </source>
</evidence>